<evidence type="ECO:0000313" key="2">
    <source>
        <dbReference type="EMBL" id="VAW81307.1"/>
    </source>
</evidence>
<dbReference type="EMBL" id="UOFL01000216">
    <property type="protein sequence ID" value="VAW81307.1"/>
    <property type="molecule type" value="Genomic_DNA"/>
</dbReference>
<name>A0A3B0Z131_9ZZZZ</name>
<dbReference type="InterPro" id="IPR009677">
    <property type="entry name" value="DUF1266"/>
</dbReference>
<sequence>MSGWFFVVVVLFVYMVLQGRALQRKAWTSHNKTPLRFFALNLGIAVYAFQGKLAGKYNNLWDNVMDGSLDSGKPKAQQQLASFWGITEKGDPLRQHLVALLAGASMRRNDQYSSDVNPLDGLAIDISVTAHLAHLAIAAGYLEPDEGWGWMLLNAQKAAECFDNWRDFLRHANAGLLVDTKQGASIIAGLMSPDQTDEKAIQQLKSWTDSWPGRAEQLLEHAPEHKPITDFPPWMEPEAIKFTYKE</sequence>
<proteinExistence type="predicted"/>
<accession>A0A3B0Z131</accession>
<evidence type="ECO:0000259" key="1">
    <source>
        <dbReference type="Pfam" id="PF06889"/>
    </source>
</evidence>
<organism evidence="2">
    <name type="scientific">hydrothermal vent metagenome</name>
    <dbReference type="NCBI Taxonomy" id="652676"/>
    <lineage>
        <taxon>unclassified sequences</taxon>
        <taxon>metagenomes</taxon>
        <taxon>ecological metagenomes</taxon>
    </lineage>
</organism>
<dbReference type="AlphaFoldDB" id="A0A3B0Z131"/>
<dbReference type="Pfam" id="PF06889">
    <property type="entry name" value="DUF1266"/>
    <property type="match status" value="1"/>
</dbReference>
<feature type="domain" description="DUF1266" evidence="1">
    <location>
        <begin position="123"/>
        <end position="186"/>
    </location>
</feature>
<reference evidence="2" key="1">
    <citation type="submission" date="2018-06" db="EMBL/GenBank/DDBJ databases">
        <authorList>
            <person name="Zhirakovskaya E."/>
        </authorList>
    </citation>
    <scope>NUCLEOTIDE SEQUENCE</scope>
</reference>
<gene>
    <name evidence="2" type="ORF">MNBD_GAMMA12-1510</name>
</gene>
<protein>
    <recommendedName>
        <fullName evidence="1">DUF1266 domain-containing protein</fullName>
    </recommendedName>
</protein>